<dbReference type="InterPro" id="IPR037069">
    <property type="entry name" value="AcylCoA_DH/ox_N_sf"/>
</dbReference>
<dbReference type="InterPro" id="IPR009075">
    <property type="entry name" value="AcylCo_DH/oxidase_C"/>
</dbReference>
<dbReference type="GO" id="GO:0003995">
    <property type="term" value="F:acyl-CoA dehydrogenase activity"/>
    <property type="evidence" value="ECO:0007669"/>
    <property type="project" value="TreeGrafter"/>
</dbReference>
<gene>
    <name evidence="8" type="ordered locus">RHA1_ro09029</name>
</gene>
<evidence type="ECO:0000313" key="9">
    <source>
        <dbReference type="Proteomes" id="UP000008710"/>
    </source>
</evidence>
<keyword evidence="8" id="KW-0614">Plasmid</keyword>
<evidence type="ECO:0000313" key="8">
    <source>
        <dbReference type="EMBL" id="ABH00073.1"/>
    </source>
</evidence>
<accession>Q0RXB3</accession>
<reference evidence="9" key="1">
    <citation type="journal article" date="2006" name="Proc. Natl. Acad. Sci. U.S.A.">
        <title>The complete genome of Rhodococcus sp. RHA1 provides insights into a catabolic powerhouse.</title>
        <authorList>
            <person name="McLeod M.P."/>
            <person name="Warren R.L."/>
            <person name="Hsiao W.W.L."/>
            <person name="Araki N."/>
            <person name="Myhre M."/>
            <person name="Fernandes C."/>
            <person name="Miyazawa D."/>
            <person name="Wong W."/>
            <person name="Lillquist A.L."/>
            <person name="Wang D."/>
            <person name="Dosanjh M."/>
            <person name="Hara H."/>
            <person name="Petrescu A."/>
            <person name="Morin R.D."/>
            <person name="Yang G."/>
            <person name="Stott J.M."/>
            <person name="Schein J.E."/>
            <person name="Shin H."/>
            <person name="Smailus D."/>
            <person name="Siddiqui A.S."/>
            <person name="Marra M.A."/>
            <person name="Jones S.J.M."/>
            <person name="Holt R."/>
            <person name="Brinkman F.S.L."/>
            <person name="Miyauchi K."/>
            <person name="Fukuda M."/>
            <person name="Davies J.E."/>
            <person name="Mohn W.W."/>
            <person name="Eltis L.D."/>
        </authorList>
    </citation>
    <scope>NUCLEOTIDE SEQUENCE [LARGE SCALE GENOMIC DNA]</scope>
    <source>
        <strain evidence="9">RHA1</strain>
    </source>
</reference>
<dbReference type="HOGENOM" id="CLU_018204_5_0_11"/>
<dbReference type="EMBL" id="CP000432">
    <property type="protein sequence ID" value="ABH00073.1"/>
    <property type="molecule type" value="Genomic_DNA"/>
</dbReference>
<protein>
    <submittedName>
        <fullName evidence="8">Acyl-CoA dehydrogenase</fullName>
        <ecNumber evidence="8">1.3.99.-</ecNumber>
    </submittedName>
</protein>
<comment type="similarity">
    <text evidence="2">Belongs to the acyl-CoA dehydrogenase family.</text>
</comment>
<feature type="domain" description="Acyl-CoA dehydrogenase/oxidase C-terminal" evidence="6">
    <location>
        <begin position="205"/>
        <end position="315"/>
    </location>
</feature>
<comment type="cofactor">
    <cofactor evidence="1">
        <name>FAD</name>
        <dbReference type="ChEBI" id="CHEBI:57692"/>
    </cofactor>
</comment>
<proteinExistence type="inferred from homology"/>
<keyword evidence="4" id="KW-0274">FAD</keyword>
<name>Q0RXB3_RHOJR</name>
<dbReference type="InterPro" id="IPR009100">
    <property type="entry name" value="AcylCoA_DH/oxidase_NM_dom_sf"/>
</dbReference>
<evidence type="ECO:0000256" key="4">
    <source>
        <dbReference type="ARBA" id="ARBA00022827"/>
    </source>
</evidence>
<sequence>MTEWNAELISATRSMIERIDVDMQTPAQSIDADVWDALTESGFTAIGIPEAAGGSGGALADALTVLSTVSESGALTPFLEHTLLASWLAAEAGYELGSATATVGIGDARCTASVTGETIVLDGTVEGIVHAAVADTFVVLVAPAPNHDSPRIAVVSATATGLIVHHGTDLVGASVAEVTFEATPVLYHSSSPIDVTEVQQRGALAYTVALAAAARAVRDQTLRYANERTQFGRPLSKFQAIQQQLARLAALTAMAQTAAAAAVEESEAATPASRAATAAAKVVASSAAREIAATGHQIHGAIGFTSEHRLGRYTTSLWTWRDRHGSERHWASALANRILDDGADVWDVIVGVDRQPCDDQQPPSGATGGLA</sequence>
<dbReference type="EC" id="1.3.99.-" evidence="8"/>
<dbReference type="Proteomes" id="UP000008710">
    <property type="component" value="Plasmid pRHL1"/>
</dbReference>
<dbReference type="KEGG" id="rha:RHA1_ro09029"/>
<dbReference type="PANTHER" id="PTHR43884:SF20">
    <property type="entry name" value="ACYL-COA DEHYDROGENASE FADE28"/>
    <property type="match status" value="1"/>
</dbReference>
<evidence type="ECO:0000256" key="1">
    <source>
        <dbReference type="ARBA" id="ARBA00001974"/>
    </source>
</evidence>
<dbReference type="SUPFAM" id="SSF47203">
    <property type="entry name" value="Acyl-CoA dehydrogenase C-terminal domain-like"/>
    <property type="match status" value="1"/>
</dbReference>
<dbReference type="AlphaFoldDB" id="Q0RXB3"/>
<evidence type="ECO:0000259" key="7">
    <source>
        <dbReference type="Pfam" id="PF02771"/>
    </source>
</evidence>
<dbReference type="PATRIC" id="fig|101510.16.peg.8312"/>
<evidence type="ECO:0000256" key="2">
    <source>
        <dbReference type="ARBA" id="ARBA00009347"/>
    </source>
</evidence>
<dbReference type="GO" id="GO:0050660">
    <property type="term" value="F:flavin adenine dinucleotide binding"/>
    <property type="evidence" value="ECO:0007669"/>
    <property type="project" value="InterPro"/>
</dbReference>
<evidence type="ECO:0000259" key="6">
    <source>
        <dbReference type="Pfam" id="PF00441"/>
    </source>
</evidence>
<dbReference type="Pfam" id="PF00441">
    <property type="entry name" value="Acyl-CoA_dh_1"/>
    <property type="match status" value="1"/>
</dbReference>
<dbReference type="InterPro" id="IPR036250">
    <property type="entry name" value="AcylCo_DH-like_C"/>
</dbReference>
<organism evidence="8 9">
    <name type="scientific">Rhodococcus jostii (strain RHA1)</name>
    <dbReference type="NCBI Taxonomy" id="101510"/>
    <lineage>
        <taxon>Bacteria</taxon>
        <taxon>Bacillati</taxon>
        <taxon>Actinomycetota</taxon>
        <taxon>Actinomycetes</taxon>
        <taxon>Mycobacteriales</taxon>
        <taxon>Nocardiaceae</taxon>
        <taxon>Rhodococcus</taxon>
    </lineage>
</organism>
<dbReference type="SUPFAM" id="SSF56645">
    <property type="entry name" value="Acyl-CoA dehydrogenase NM domain-like"/>
    <property type="match status" value="1"/>
</dbReference>
<keyword evidence="5 8" id="KW-0560">Oxidoreductase</keyword>
<dbReference type="OrthoDB" id="2450120at2"/>
<dbReference type="RefSeq" id="WP_011599749.1">
    <property type="nucleotide sequence ID" value="NC_008269.1"/>
</dbReference>
<geneLocation type="plasmid" evidence="8 9">
    <name>pRHL1</name>
</geneLocation>
<evidence type="ECO:0000256" key="3">
    <source>
        <dbReference type="ARBA" id="ARBA00022630"/>
    </source>
</evidence>
<evidence type="ECO:0000256" key="5">
    <source>
        <dbReference type="ARBA" id="ARBA00023002"/>
    </source>
</evidence>
<dbReference type="Pfam" id="PF02771">
    <property type="entry name" value="Acyl-CoA_dh_N"/>
    <property type="match status" value="1"/>
</dbReference>
<dbReference type="Gene3D" id="1.20.140.10">
    <property type="entry name" value="Butyryl-CoA Dehydrogenase, subunit A, domain 3"/>
    <property type="match status" value="1"/>
</dbReference>
<dbReference type="Gene3D" id="1.10.540.10">
    <property type="entry name" value="Acyl-CoA dehydrogenase/oxidase, N-terminal domain"/>
    <property type="match status" value="1"/>
</dbReference>
<dbReference type="InterPro" id="IPR013786">
    <property type="entry name" value="AcylCoA_DH/ox_N"/>
</dbReference>
<feature type="domain" description="Acyl-CoA dehydrogenase/oxidase N-terminal" evidence="7">
    <location>
        <begin position="28"/>
        <end position="92"/>
    </location>
</feature>
<dbReference type="PANTHER" id="PTHR43884">
    <property type="entry name" value="ACYL-COA DEHYDROGENASE"/>
    <property type="match status" value="1"/>
</dbReference>
<keyword evidence="3" id="KW-0285">Flavoprotein</keyword>